<dbReference type="SUPFAM" id="SSF56784">
    <property type="entry name" value="HAD-like"/>
    <property type="match status" value="1"/>
</dbReference>
<dbReference type="NCBIfam" id="TIGR01509">
    <property type="entry name" value="HAD-SF-IA-v3"/>
    <property type="match status" value="1"/>
</dbReference>
<dbReference type="NCBIfam" id="TIGR01549">
    <property type="entry name" value="HAD-SF-IA-v1"/>
    <property type="match status" value="1"/>
</dbReference>
<protein>
    <submittedName>
        <fullName evidence="1">Putative hydrolase of the HAD superfamily</fullName>
    </submittedName>
</protein>
<keyword evidence="2" id="KW-1185">Reference proteome</keyword>
<dbReference type="InterPro" id="IPR041492">
    <property type="entry name" value="HAD_2"/>
</dbReference>
<keyword evidence="1" id="KW-0378">Hydrolase</keyword>
<dbReference type="AlphaFoldDB" id="A0A4R3MPG5"/>
<dbReference type="PRINTS" id="PR00413">
    <property type="entry name" value="HADHALOGNASE"/>
</dbReference>
<dbReference type="Pfam" id="PF13419">
    <property type="entry name" value="HAD_2"/>
    <property type="match status" value="1"/>
</dbReference>
<name>A0A4R3MPG5_9FIRM</name>
<dbReference type="SFLD" id="SFLDS00003">
    <property type="entry name" value="Haloacid_Dehalogenase"/>
    <property type="match status" value="1"/>
</dbReference>
<dbReference type="InterPro" id="IPR006439">
    <property type="entry name" value="HAD-SF_hydro_IA"/>
</dbReference>
<dbReference type="InterPro" id="IPR023214">
    <property type="entry name" value="HAD_sf"/>
</dbReference>
<dbReference type="InterPro" id="IPR036412">
    <property type="entry name" value="HAD-like_sf"/>
</dbReference>
<dbReference type="EMBL" id="SMAL01000004">
    <property type="protein sequence ID" value="TCT14862.1"/>
    <property type="molecule type" value="Genomic_DNA"/>
</dbReference>
<dbReference type="OrthoDB" id="9802350at2"/>
<dbReference type="PANTHER" id="PTHR43611">
    <property type="entry name" value="ALPHA-D-GLUCOSE 1-PHOSPHATE PHOSPHATASE"/>
    <property type="match status" value="1"/>
</dbReference>
<proteinExistence type="predicted"/>
<dbReference type="Proteomes" id="UP000294902">
    <property type="component" value="Unassembled WGS sequence"/>
</dbReference>
<dbReference type="Gene3D" id="3.40.50.1000">
    <property type="entry name" value="HAD superfamily/HAD-like"/>
    <property type="match status" value="1"/>
</dbReference>
<dbReference type="CDD" id="cd02603">
    <property type="entry name" value="HAD_sEH-N_like"/>
    <property type="match status" value="1"/>
</dbReference>
<dbReference type="GO" id="GO:0016787">
    <property type="term" value="F:hydrolase activity"/>
    <property type="evidence" value="ECO:0007669"/>
    <property type="project" value="UniProtKB-KW"/>
</dbReference>
<sequence>MKAVILDMYGVILKDPGEGFYTYVNRTFPNLSSRDIYQHWDKADVGEISSLEVLKRLGFKGDLEKIEKEYLDTVDIDESFYEFATNIKKNYKLALISNDSSEWSRYFRDKYKVNDYFDAITISGDLKIKKPDERIFKYTLEKLGCLASDCTYIDDRRYNLAAAESLGMETILFNSRNVQYEGKTVVNFKELENMLAKL</sequence>
<organism evidence="1 2">
    <name type="scientific">Natranaerovirga pectinivora</name>
    <dbReference type="NCBI Taxonomy" id="682400"/>
    <lineage>
        <taxon>Bacteria</taxon>
        <taxon>Bacillati</taxon>
        <taxon>Bacillota</taxon>
        <taxon>Clostridia</taxon>
        <taxon>Lachnospirales</taxon>
        <taxon>Natranaerovirgaceae</taxon>
        <taxon>Natranaerovirga</taxon>
    </lineage>
</organism>
<reference evidence="1 2" key="1">
    <citation type="submission" date="2019-03" db="EMBL/GenBank/DDBJ databases">
        <title>Genomic Encyclopedia of Type Strains, Phase IV (KMG-IV): sequencing the most valuable type-strain genomes for metagenomic binning, comparative biology and taxonomic classification.</title>
        <authorList>
            <person name="Goeker M."/>
        </authorList>
    </citation>
    <scope>NUCLEOTIDE SEQUENCE [LARGE SCALE GENOMIC DNA]</scope>
    <source>
        <strain evidence="1 2">DSM 24629</strain>
    </source>
</reference>
<comment type="caution">
    <text evidence="1">The sequence shown here is derived from an EMBL/GenBank/DDBJ whole genome shotgun (WGS) entry which is preliminary data.</text>
</comment>
<evidence type="ECO:0000313" key="1">
    <source>
        <dbReference type="EMBL" id="TCT14862.1"/>
    </source>
</evidence>
<dbReference type="RefSeq" id="WP_132251681.1">
    <property type="nucleotide sequence ID" value="NZ_SMAL01000004.1"/>
</dbReference>
<gene>
    <name evidence="1" type="ORF">EDC18_1049</name>
</gene>
<dbReference type="SFLD" id="SFLDG01129">
    <property type="entry name" value="C1.5:_HAD__Beta-PGM__Phosphata"/>
    <property type="match status" value="1"/>
</dbReference>
<accession>A0A4R3MPG5</accession>
<evidence type="ECO:0000313" key="2">
    <source>
        <dbReference type="Proteomes" id="UP000294902"/>
    </source>
</evidence>
<dbReference type="PANTHER" id="PTHR43611:SF3">
    <property type="entry name" value="FLAVIN MONONUCLEOTIDE HYDROLASE 1, CHLOROPLATIC"/>
    <property type="match status" value="1"/>
</dbReference>